<dbReference type="InterPro" id="IPR005101">
    <property type="entry name" value="Cryptochr/Photolyase_FAD-bd"/>
</dbReference>
<dbReference type="GO" id="GO:0071949">
    <property type="term" value="F:FAD binding"/>
    <property type="evidence" value="ECO:0007669"/>
    <property type="project" value="TreeGrafter"/>
</dbReference>
<dbReference type="GO" id="GO:0003677">
    <property type="term" value="F:DNA binding"/>
    <property type="evidence" value="ECO:0007669"/>
    <property type="project" value="TreeGrafter"/>
</dbReference>
<dbReference type="Pfam" id="PF03441">
    <property type="entry name" value="FAD_binding_7"/>
    <property type="match status" value="1"/>
</dbReference>
<sequence length="433" mass="50952">MSKISIFWFRRDLRFIDNTGLYYALKETKDVLPVFIFDKNILDKLEDKADARVEFIQSTLEAMNNDLASKGSGIKTFYSTPLEAYKQLIDEYEIEAVYTNRDYEPYAKDRDKQIESLLKENNIDFFTFKDQVIYEYEEIVSGSGSFYKVFTPYSKSWKEKYKANKPEIKSSALRFENWVKLKNNKVHSLEDMGFEPTEVKIPSSNVEEEVLKHYDKKRDYPAQDATSRLGIHLRFGTISIRQLAEKAISLNETFLNELIWRDFYAMILANNPKVVDNAFKKEYDQIQWRQDEEGYEKWCKGKTGYPIVDAGMRQLNKTGYMHNRVRMVVASFLTKHLLIDWRWGEAYFAKKLLDFDLASNNGGWQWAAGTGTDAQPYFRVFNPQSQTEKFDPDLKYIKKWVPEYGTDKYPDPIVEHKSARQRAIDTYKKALDK</sequence>
<dbReference type="Gene3D" id="3.40.50.620">
    <property type="entry name" value="HUPs"/>
    <property type="match status" value="1"/>
</dbReference>
<name>A0A150XBB4_9BACT</name>
<feature type="binding site" evidence="5">
    <location>
        <begin position="257"/>
        <end position="264"/>
    </location>
    <ligand>
        <name>FAD</name>
        <dbReference type="ChEBI" id="CHEBI:57692"/>
    </ligand>
</feature>
<evidence type="ECO:0000259" key="8">
    <source>
        <dbReference type="PROSITE" id="PS51645"/>
    </source>
</evidence>
<comment type="similarity">
    <text evidence="7">Belongs to the DNA photolyase family.</text>
</comment>
<dbReference type="GO" id="GO:0009416">
    <property type="term" value="P:response to light stimulus"/>
    <property type="evidence" value="ECO:0007669"/>
    <property type="project" value="TreeGrafter"/>
</dbReference>
<keyword evidence="4 7" id="KW-0157">Chromophore</keyword>
<reference evidence="9 10" key="1">
    <citation type="submission" date="2016-01" db="EMBL/GenBank/DDBJ databases">
        <title>Genome sequencing of Roseivirga spongicola UST030701-084.</title>
        <authorList>
            <person name="Selvaratnam C."/>
            <person name="Thevarajoo S."/>
            <person name="Goh K.M."/>
            <person name="Ee R."/>
            <person name="Chan K.-G."/>
            <person name="Chong C.S."/>
        </authorList>
    </citation>
    <scope>NUCLEOTIDE SEQUENCE [LARGE SCALE GENOMIC DNA]</scope>
    <source>
        <strain evidence="9 10">UST030701-084</strain>
    </source>
</reference>
<dbReference type="EMBL" id="LRPC01000012">
    <property type="protein sequence ID" value="KYG76039.1"/>
    <property type="molecule type" value="Genomic_DNA"/>
</dbReference>
<dbReference type="AlphaFoldDB" id="A0A150XBB4"/>
<feature type="binding site" evidence="5">
    <location>
        <position position="214"/>
    </location>
    <ligand>
        <name>FAD</name>
        <dbReference type="ChEBI" id="CHEBI:57692"/>
    </ligand>
</feature>
<accession>A0A150XBB4</accession>
<comment type="caution">
    <text evidence="9">The sequence shown here is derived from an EMBL/GenBank/DDBJ whole genome shotgun (WGS) entry which is preliminary data.</text>
</comment>
<dbReference type="PROSITE" id="PS51645">
    <property type="entry name" value="PHR_CRY_ALPHA_BETA"/>
    <property type="match status" value="1"/>
</dbReference>
<keyword evidence="9" id="KW-0456">Lyase</keyword>
<dbReference type="SUPFAM" id="SSF52425">
    <property type="entry name" value="Cryptochrome/photolyase, N-terminal domain"/>
    <property type="match status" value="1"/>
</dbReference>
<dbReference type="InterPro" id="IPR018394">
    <property type="entry name" value="DNA_photolyase_1_CS_C"/>
</dbReference>
<evidence type="ECO:0000256" key="4">
    <source>
        <dbReference type="ARBA" id="ARBA00022991"/>
    </source>
</evidence>
<dbReference type="InterPro" id="IPR036134">
    <property type="entry name" value="Crypto/Photolyase_FAD-like_sf"/>
</dbReference>
<gene>
    <name evidence="9" type="ORF">AWW68_09455</name>
</gene>
<evidence type="ECO:0000256" key="5">
    <source>
        <dbReference type="PIRSR" id="PIRSR602081-1"/>
    </source>
</evidence>
<evidence type="ECO:0000313" key="10">
    <source>
        <dbReference type="Proteomes" id="UP000075606"/>
    </source>
</evidence>
<keyword evidence="2 5" id="KW-0285">Flavoprotein</keyword>
<dbReference type="GO" id="GO:0003904">
    <property type="term" value="F:deoxyribodipyrimidine photo-lyase activity"/>
    <property type="evidence" value="ECO:0007669"/>
    <property type="project" value="TreeGrafter"/>
</dbReference>
<dbReference type="SUPFAM" id="SSF48173">
    <property type="entry name" value="Cryptochrome/photolyase FAD-binding domain"/>
    <property type="match status" value="1"/>
</dbReference>
<evidence type="ECO:0000313" key="9">
    <source>
        <dbReference type="EMBL" id="KYG76039.1"/>
    </source>
</evidence>
<dbReference type="InterPro" id="IPR036155">
    <property type="entry name" value="Crypto/Photolyase_N_sf"/>
</dbReference>
<dbReference type="PANTHER" id="PTHR11455:SF9">
    <property type="entry name" value="CRYPTOCHROME CIRCADIAN CLOCK 5 ISOFORM X1"/>
    <property type="match status" value="1"/>
</dbReference>
<dbReference type="InterPro" id="IPR014729">
    <property type="entry name" value="Rossmann-like_a/b/a_fold"/>
</dbReference>
<dbReference type="InterPro" id="IPR002081">
    <property type="entry name" value="Cryptochrome/DNA_photolyase_1"/>
</dbReference>
<dbReference type="Proteomes" id="UP000075606">
    <property type="component" value="Unassembled WGS sequence"/>
</dbReference>
<evidence type="ECO:0000256" key="2">
    <source>
        <dbReference type="ARBA" id="ARBA00022630"/>
    </source>
</evidence>
<dbReference type="GO" id="GO:0006139">
    <property type="term" value="P:nucleobase-containing compound metabolic process"/>
    <property type="evidence" value="ECO:0007669"/>
    <property type="project" value="UniProtKB-ARBA"/>
</dbReference>
<dbReference type="PROSITE" id="PS00394">
    <property type="entry name" value="DNA_PHOTOLYASES_1_1"/>
    <property type="match status" value="1"/>
</dbReference>
<comment type="cofactor">
    <cofactor evidence="1">
        <name>(6R)-5,10-methylene-5,6,7,8-tetrahydrofolate</name>
        <dbReference type="ChEBI" id="CHEBI:15636"/>
    </cofactor>
</comment>
<comment type="cofactor">
    <cofactor evidence="5">
        <name>FAD</name>
        <dbReference type="ChEBI" id="CHEBI:57692"/>
    </cofactor>
    <text evidence="5">Binds 1 FAD per subunit.</text>
</comment>
<evidence type="ECO:0000256" key="1">
    <source>
        <dbReference type="ARBA" id="ARBA00001932"/>
    </source>
</evidence>
<dbReference type="Gene3D" id="1.10.579.10">
    <property type="entry name" value="DNA Cyclobutane Dipyrimidine Photolyase, subunit A, domain 3"/>
    <property type="match status" value="1"/>
</dbReference>
<dbReference type="RefSeq" id="WP_068220413.1">
    <property type="nucleotide sequence ID" value="NZ_LRPC01000012.1"/>
</dbReference>
<protein>
    <submittedName>
        <fullName evidence="9">Deoxyribodipyrimidine photolyase</fullName>
    </submittedName>
</protein>
<organism evidence="9 10">
    <name type="scientific">Roseivirga spongicola</name>
    <dbReference type="NCBI Taxonomy" id="333140"/>
    <lineage>
        <taxon>Bacteria</taxon>
        <taxon>Pseudomonadati</taxon>
        <taxon>Bacteroidota</taxon>
        <taxon>Cytophagia</taxon>
        <taxon>Cytophagales</taxon>
        <taxon>Roseivirgaceae</taxon>
        <taxon>Roseivirga</taxon>
    </lineage>
</organism>
<dbReference type="OrthoDB" id="9772484at2"/>
<dbReference type="PANTHER" id="PTHR11455">
    <property type="entry name" value="CRYPTOCHROME"/>
    <property type="match status" value="1"/>
</dbReference>
<evidence type="ECO:0000256" key="7">
    <source>
        <dbReference type="RuleBase" id="RU004182"/>
    </source>
</evidence>
<dbReference type="Gene3D" id="1.25.40.80">
    <property type="match status" value="1"/>
</dbReference>
<keyword evidence="10" id="KW-1185">Reference proteome</keyword>
<feature type="site" description="Electron transfer via tryptophanyl radical" evidence="6">
    <location>
        <position position="364"/>
    </location>
</feature>
<dbReference type="Pfam" id="PF00875">
    <property type="entry name" value="DNA_photolyase"/>
    <property type="match status" value="1"/>
</dbReference>
<feature type="binding site" evidence="5">
    <location>
        <begin position="354"/>
        <end position="356"/>
    </location>
    <ligand>
        <name>FAD</name>
        <dbReference type="ChEBI" id="CHEBI:57692"/>
    </ligand>
</feature>
<dbReference type="PROSITE" id="PS00691">
    <property type="entry name" value="DNA_PHOTOLYASES_1_2"/>
    <property type="match status" value="1"/>
</dbReference>
<evidence type="ECO:0000256" key="3">
    <source>
        <dbReference type="ARBA" id="ARBA00022827"/>
    </source>
</evidence>
<feature type="domain" description="Photolyase/cryptochrome alpha/beta" evidence="8">
    <location>
        <begin position="3"/>
        <end position="133"/>
    </location>
</feature>
<feature type="site" description="Electron transfer via tryptophanyl radical" evidence="6">
    <location>
        <position position="341"/>
    </location>
</feature>
<dbReference type="PRINTS" id="PR00147">
    <property type="entry name" value="DNAPHOTLYASE"/>
</dbReference>
<evidence type="ECO:0000256" key="6">
    <source>
        <dbReference type="PIRSR" id="PIRSR602081-2"/>
    </source>
</evidence>
<feature type="site" description="Electron transfer via tryptophanyl radical" evidence="6">
    <location>
        <position position="288"/>
    </location>
</feature>
<feature type="binding site" evidence="5">
    <location>
        <position position="254"/>
    </location>
    <ligand>
        <name>FAD</name>
        <dbReference type="ChEBI" id="CHEBI:57692"/>
    </ligand>
</feature>
<keyword evidence="3 5" id="KW-0274">FAD</keyword>
<dbReference type="InterPro" id="IPR006050">
    <property type="entry name" value="DNA_photolyase_N"/>
</dbReference>
<dbReference type="STRING" id="333140.AWW68_09455"/>
<dbReference type="GO" id="GO:0006950">
    <property type="term" value="P:response to stress"/>
    <property type="evidence" value="ECO:0007669"/>
    <property type="project" value="UniProtKB-ARBA"/>
</dbReference>
<proteinExistence type="inferred from homology"/>